<dbReference type="SUPFAM" id="SSF54593">
    <property type="entry name" value="Glyoxalase/Bleomycin resistance protein/Dihydroxybiphenyl dioxygenase"/>
    <property type="match status" value="1"/>
</dbReference>
<evidence type="ECO:0000313" key="3">
    <source>
        <dbReference type="Proteomes" id="UP000430692"/>
    </source>
</evidence>
<evidence type="ECO:0000259" key="1">
    <source>
        <dbReference type="Pfam" id="PF06983"/>
    </source>
</evidence>
<dbReference type="Pfam" id="PF06983">
    <property type="entry name" value="3-dmu-9_3-mt"/>
    <property type="match status" value="1"/>
</dbReference>
<dbReference type="EMBL" id="WUUL01000012">
    <property type="protein sequence ID" value="MXQ55175.1"/>
    <property type="molecule type" value="Genomic_DNA"/>
</dbReference>
<dbReference type="AlphaFoldDB" id="A0A6I4VZ01"/>
<dbReference type="CDD" id="cd06588">
    <property type="entry name" value="PhnB_like"/>
    <property type="match status" value="1"/>
</dbReference>
<protein>
    <submittedName>
        <fullName evidence="2">VOC family protein</fullName>
    </submittedName>
</protein>
<dbReference type="PANTHER" id="PTHR33990">
    <property type="entry name" value="PROTEIN YJDN-RELATED"/>
    <property type="match status" value="1"/>
</dbReference>
<feature type="domain" description="PhnB-like" evidence="1">
    <location>
        <begin position="2"/>
        <end position="115"/>
    </location>
</feature>
<name>A0A6I4VZ01_9BACL</name>
<dbReference type="InterPro" id="IPR029068">
    <property type="entry name" value="Glyas_Bleomycin-R_OHBP_Dase"/>
</dbReference>
<proteinExistence type="predicted"/>
<reference evidence="2 3" key="1">
    <citation type="submission" date="2019-12" db="EMBL/GenBank/DDBJ databases">
        <title>Whole-genome analyses of novel actinobacteria.</title>
        <authorList>
            <person name="Sahin N."/>
            <person name="Saygin H."/>
        </authorList>
    </citation>
    <scope>NUCLEOTIDE SEQUENCE [LARGE SCALE GENOMIC DNA]</scope>
    <source>
        <strain evidence="2 3">KC615</strain>
    </source>
</reference>
<dbReference type="InterPro" id="IPR028973">
    <property type="entry name" value="PhnB-like"/>
</dbReference>
<dbReference type="PIRSF" id="PIRSF021700">
    <property type="entry name" value="3_dmu_93_MTrfase"/>
    <property type="match status" value="1"/>
</dbReference>
<comment type="caution">
    <text evidence="2">The sequence shown here is derived from an EMBL/GenBank/DDBJ whole genome shotgun (WGS) entry which is preliminary data.</text>
</comment>
<keyword evidence="3" id="KW-1185">Reference proteome</keyword>
<dbReference type="Proteomes" id="UP000430692">
    <property type="component" value="Unassembled WGS sequence"/>
</dbReference>
<sequence>MQKINPCLWFNYQAEEAVHFYLSIFKNSKIVNTSYYPEKKATANKTVMSITFELDGNTFIAFNGGPHFTFSPAVSFYVNCYSQKEVDELWERLSDGGKKGECGRLEDKFGVTWQIAPIELIEKLNDPDPQKAYRTMKSILRMGKIEIDRL</sequence>
<accession>A0A6I4VZ01</accession>
<organism evidence="2 3">
    <name type="scientific">Shimazuella alba</name>
    <dbReference type="NCBI Taxonomy" id="2690964"/>
    <lineage>
        <taxon>Bacteria</taxon>
        <taxon>Bacillati</taxon>
        <taxon>Bacillota</taxon>
        <taxon>Bacilli</taxon>
        <taxon>Bacillales</taxon>
        <taxon>Thermoactinomycetaceae</taxon>
        <taxon>Shimazuella</taxon>
    </lineage>
</organism>
<gene>
    <name evidence="2" type="ORF">GSM42_15920</name>
</gene>
<dbReference type="Gene3D" id="3.10.180.10">
    <property type="entry name" value="2,3-Dihydroxybiphenyl 1,2-Dioxygenase, domain 1"/>
    <property type="match status" value="1"/>
</dbReference>
<dbReference type="RefSeq" id="WP_160802527.1">
    <property type="nucleotide sequence ID" value="NZ_WUUL01000012.1"/>
</dbReference>
<evidence type="ECO:0000313" key="2">
    <source>
        <dbReference type="EMBL" id="MXQ55175.1"/>
    </source>
</evidence>
<dbReference type="InterPro" id="IPR009725">
    <property type="entry name" value="3_dmu_93_MTrfase"/>
</dbReference>